<comment type="similarity">
    <text evidence="2">Belongs to the nitronate monooxygenase family. NMO class I subfamily.</text>
</comment>
<keyword evidence="11" id="KW-1185">Reference proteome</keyword>
<protein>
    <recommendedName>
        <fullName evidence="8">Propionate 3-nitronate monooxygenase</fullName>
    </recommendedName>
</protein>
<keyword evidence="3" id="KW-0216">Detoxification</keyword>
<dbReference type="Proteomes" id="UP000198345">
    <property type="component" value="Unassembled WGS sequence"/>
</dbReference>
<reference evidence="10 11" key="1">
    <citation type="submission" date="2016-11" db="EMBL/GenBank/DDBJ databases">
        <title>Whole genomes of Flavobacteriaceae.</title>
        <authorList>
            <person name="Stine C."/>
            <person name="Li C."/>
            <person name="Tadesse D."/>
        </authorList>
    </citation>
    <scope>NUCLEOTIDE SEQUENCE [LARGE SCALE GENOMIC DNA]</scope>
    <source>
        <strain evidence="10 11">DSM 18292</strain>
    </source>
</reference>
<evidence type="ECO:0000256" key="2">
    <source>
        <dbReference type="ARBA" id="ARBA00009881"/>
    </source>
</evidence>
<dbReference type="SUPFAM" id="SSF51412">
    <property type="entry name" value="Inosine monophosphate dehydrogenase (IMPDH)"/>
    <property type="match status" value="1"/>
</dbReference>
<dbReference type="InterPro" id="IPR013785">
    <property type="entry name" value="Aldolase_TIM"/>
</dbReference>
<name>A0A226H767_9FLAO</name>
<evidence type="ECO:0000256" key="8">
    <source>
        <dbReference type="ARBA" id="ARBA00031155"/>
    </source>
</evidence>
<dbReference type="CDD" id="cd04730">
    <property type="entry name" value="NPD_like"/>
    <property type="match status" value="1"/>
</dbReference>
<dbReference type="RefSeq" id="WP_089050420.1">
    <property type="nucleotide sequence ID" value="NZ_FXTV01000004.1"/>
</dbReference>
<evidence type="ECO:0000256" key="7">
    <source>
        <dbReference type="ARBA" id="ARBA00023033"/>
    </source>
</evidence>
<sequence>MKWANEITNLFKTKYPIVQAPMFGVATPEMVKSATDANVLGSLPLGDLPPEKCIELIRTTRKLTDKPFAVNLFVYEYPAITPDLIEKYNQTKSYIEDLARSKNLEVKLHDLDTLQITDYRDQVDAAIGENCKILSFIFGQLDDNSIEKLKRNNVILVGTCTSVREAKLLEAAGIDVICVQGIEAGGHRGSFETEIIPQIGGLSLLSQVYESVKVPLIYGGGIYNGKTLLAMKTLGAQGFQVGSLLLGSAESALLEFEKQKLRQSSEKDIILSKSYSGRYARGLVTEFSRLIEATPHILPYPYQNKLTAELRKEAKAHKNADFVGIWTGQSINGYSGDTTKDIFLRLIADTEKNA</sequence>
<dbReference type="AlphaFoldDB" id="A0A226H767"/>
<gene>
    <name evidence="10" type="ORF">B0A66_13775</name>
</gene>
<evidence type="ECO:0000256" key="1">
    <source>
        <dbReference type="ARBA" id="ARBA00001917"/>
    </source>
</evidence>
<comment type="caution">
    <text evidence="10">The sequence shown here is derived from an EMBL/GenBank/DDBJ whole genome shotgun (WGS) entry which is preliminary data.</text>
</comment>
<evidence type="ECO:0000313" key="11">
    <source>
        <dbReference type="Proteomes" id="UP000198345"/>
    </source>
</evidence>
<evidence type="ECO:0000256" key="6">
    <source>
        <dbReference type="ARBA" id="ARBA00023002"/>
    </source>
</evidence>
<dbReference type="InterPro" id="IPR004136">
    <property type="entry name" value="NMO"/>
</dbReference>
<dbReference type="Gene3D" id="3.20.20.70">
    <property type="entry name" value="Aldolase class I"/>
    <property type="match status" value="1"/>
</dbReference>
<dbReference type="EMBL" id="MUGW01000026">
    <property type="protein sequence ID" value="OXA90065.1"/>
    <property type="molecule type" value="Genomic_DNA"/>
</dbReference>
<dbReference type="GO" id="GO:0009636">
    <property type="term" value="P:response to toxic substance"/>
    <property type="evidence" value="ECO:0007669"/>
    <property type="project" value="UniProtKB-KW"/>
</dbReference>
<evidence type="ECO:0000256" key="4">
    <source>
        <dbReference type="ARBA" id="ARBA00022630"/>
    </source>
</evidence>
<keyword evidence="4" id="KW-0285">Flavoprotein</keyword>
<evidence type="ECO:0000256" key="9">
    <source>
        <dbReference type="ARBA" id="ARBA00049401"/>
    </source>
</evidence>
<dbReference type="OrthoDB" id="9778912at2"/>
<comment type="catalytic activity">
    <reaction evidence="9">
        <text>3 propionate 3-nitronate + 3 O2 + H2O = 3 3-oxopropanoate + 2 nitrate + nitrite + H2O2 + 3 H(+)</text>
        <dbReference type="Rhea" id="RHEA:57332"/>
        <dbReference type="ChEBI" id="CHEBI:15377"/>
        <dbReference type="ChEBI" id="CHEBI:15378"/>
        <dbReference type="ChEBI" id="CHEBI:15379"/>
        <dbReference type="ChEBI" id="CHEBI:16240"/>
        <dbReference type="ChEBI" id="CHEBI:16301"/>
        <dbReference type="ChEBI" id="CHEBI:17632"/>
        <dbReference type="ChEBI" id="CHEBI:33190"/>
        <dbReference type="ChEBI" id="CHEBI:136067"/>
    </reaction>
</comment>
<keyword evidence="5" id="KW-0288">FMN</keyword>
<evidence type="ECO:0000256" key="5">
    <source>
        <dbReference type="ARBA" id="ARBA00022643"/>
    </source>
</evidence>
<proteinExistence type="inferred from homology"/>
<evidence type="ECO:0000313" key="10">
    <source>
        <dbReference type="EMBL" id="OXA90065.1"/>
    </source>
</evidence>
<keyword evidence="6" id="KW-0560">Oxidoreductase</keyword>
<dbReference type="PANTHER" id="PTHR42747">
    <property type="entry name" value="NITRONATE MONOOXYGENASE-RELATED"/>
    <property type="match status" value="1"/>
</dbReference>
<accession>A0A226H767</accession>
<comment type="cofactor">
    <cofactor evidence="1">
        <name>FMN</name>
        <dbReference type="ChEBI" id="CHEBI:58210"/>
    </cofactor>
</comment>
<dbReference type="PANTHER" id="PTHR42747:SF3">
    <property type="entry name" value="NITRONATE MONOOXYGENASE-RELATED"/>
    <property type="match status" value="1"/>
</dbReference>
<organism evidence="10 11">
    <name type="scientific">Flavobacterium hercynium</name>
    <dbReference type="NCBI Taxonomy" id="387094"/>
    <lineage>
        <taxon>Bacteria</taxon>
        <taxon>Pseudomonadati</taxon>
        <taxon>Bacteroidota</taxon>
        <taxon>Flavobacteriia</taxon>
        <taxon>Flavobacteriales</taxon>
        <taxon>Flavobacteriaceae</taxon>
        <taxon>Flavobacterium</taxon>
    </lineage>
</organism>
<evidence type="ECO:0000256" key="3">
    <source>
        <dbReference type="ARBA" id="ARBA00022575"/>
    </source>
</evidence>
<dbReference type="GO" id="GO:0018580">
    <property type="term" value="F:nitronate monooxygenase activity"/>
    <property type="evidence" value="ECO:0007669"/>
    <property type="project" value="InterPro"/>
</dbReference>
<keyword evidence="7" id="KW-0503">Monooxygenase</keyword>
<dbReference type="Pfam" id="PF03060">
    <property type="entry name" value="NMO"/>
    <property type="match status" value="1"/>
</dbReference>